<dbReference type="PANTHER" id="PTHR43174">
    <property type="entry name" value="UDP-N-ACETYLGLUCOSAMINE 2-EPIMERASE"/>
    <property type="match status" value="1"/>
</dbReference>
<dbReference type="NCBIfam" id="TIGR00236">
    <property type="entry name" value="wecB"/>
    <property type="match status" value="1"/>
</dbReference>
<dbReference type="GeneID" id="1452411"/>
<dbReference type="OMA" id="CLTLRYN"/>
<dbReference type="EC" id="5.1.3.14" evidence="2"/>
<protein>
    <submittedName>
        <fullName evidence="2">UDP-N-acetylglucosamine 2-epimerase (Non-hydrolyzing)</fullName>
        <ecNumber evidence="2">5.1.3.14</ecNumber>
    </submittedName>
</protein>
<keyword evidence="2" id="KW-0413">Isomerase</keyword>
<dbReference type="InterPro" id="IPR003331">
    <property type="entry name" value="UDP_GlcNAc_Epimerase_2_dom"/>
</dbReference>
<dbReference type="Gene3D" id="3.40.50.2000">
    <property type="entry name" value="Glycogen Phosphorylase B"/>
    <property type="match status" value="2"/>
</dbReference>
<sequence>MKLSIILGTRPEIIKLSPIIRALEKTNIDWHIIHTNQHYSENMDKIFFEELNLPNPKYNLNIGSGTHGEQTGKMLIEIEKVLLKEKPDVVVVQGDTNTVLAGALVASKLKIDVAHVEAGLRSFDRNMPEEINRVLTDHISSYLFAPTEIAKNNLLREGIEENKIFVVGNTIVDATLQNLKIAEKNENVRAFFNSVVIDDDYFLLTLHRAENVDNKERLKNIVEGIFEIIEIYDKAIIFSIHPRTKKRLKEFNLFDKLKSNKKIKIIEPVGYLEFLMLEKNAELILTDSGGVQEEACILKVPCITLRDNTERPETVEVGANILVGDNKEKLIKAVEIMLNKKRNWKNPFGNGKSGERIVRILTYGKY</sequence>
<evidence type="ECO:0000313" key="3">
    <source>
        <dbReference type="Proteomes" id="UP000645676"/>
    </source>
</evidence>
<gene>
    <name evidence="2" type="primary">wecB</name>
    <name evidence="2" type="ORF">HA335_00940</name>
</gene>
<reference evidence="2" key="1">
    <citation type="journal article" date="2020" name="bioRxiv">
        <title>A rank-normalized archaeal taxonomy based on genome phylogeny resolves widespread incomplete and uneven classifications.</title>
        <authorList>
            <person name="Rinke C."/>
            <person name="Chuvochina M."/>
            <person name="Mussig A.J."/>
            <person name="Chaumeil P.-A."/>
            <person name="Waite D.W."/>
            <person name="Whitman W.B."/>
            <person name="Parks D.H."/>
            <person name="Hugenholtz P."/>
        </authorList>
    </citation>
    <scope>NUCLEOTIDE SEQUENCE</scope>
    <source>
        <strain evidence="2">UBA8849</strain>
    </source>
</reference>
<evidence type="ECO:0000259" key="1">
    <source>
        <dbReference type="Pfam" id="PF02350"/>
    </source>
</evidence>
<dbReference type="InterPro" id="IPR029767">
    <property type="entry name" value="WecB-like"/>
</dbReference>
<dbReference type="CDD" id="cd03786">
    <property type="entry name" value="GTB_UDP-GlcNAc_2-Epimerase"/>
    <property type="match status" value="1"/>
</dbReference>
<dbReference type="Proteomes" id="UP000645676">
    <property type="component" value="Unassembled WGS sequence"/>
</dbReference>
<evidence type="ECO:0000313" key="2">
    <source>
        <dbReference type="EMBL" id="HII59139.1"/>
    </source>
</evidence>
<dbReference type="Pfam" id="PF02350">
    <property type="entry name" value="Epimerase_2"/>
    <property type="match status" value="1"/>
</dbReference>
<dbReference type="RefSeq" id="WP_010871027.1">
    <property type="nucleotide sequence ID" value="NC_000909.1"/>
</dbReference>
<feature type="domain" description="UDP-N-acetylglucosamine 2-epimerase" evidence="1">
    <location>
        <begin position="22"/>
        <end position="361"/>
    </location>
</feature>
<comment type="caution">
    <text evidence="2">The sequence shown here is derived from an EMBL/GenBank/DDBJ whole genome shotgun (WGS) entry which is preliminary data.</text>
</comment>
<accession>A0A832SUG4</accession>
<name>A0A832SUG4_9EURY</name>
<dbReference type="AlphaFoldDB" id="A0A832SUG4"/>
<dbReference type="PANTHER" id="PTHR43174:SF1">
    <property type="entry name" value="UDP-N-ACETYLGLUCOSAMINE 2-EPIMERASE"/>
    <property type="match status" value="1"/>
</dbReference>
<organism evidence="2 3">
    <name type="scientific">Methanocaldococcus jannaschii</name>
    <dbReference type="NCBI Taxonomy" id="2190"/>
    <lineage>
        <taxon>Archaea</taxon>
        <taxon>Methanobacteriati</taxon>
        <taxon>Methanobacteriota</taxon>
        <taxon>Methanomada group</taxon>
        <taxon>Methanococci</taxon>
        <taxon>Methanococcales</taxon>
        <taxon>Methanocaldococcaceae</taxon>
        <taxon>Methanocaldococcus</taxon>
    </lineage>
</organism>
<proteinExistence type="predicted"/>
<dbReference type="EMBL" id="DUJR01000005">
    <property type="protein sequence ID" value="HII59139.1"/>
    <property type="molecule type" value="Genomic_DNA"/>
</dbReference>
<dbReference type="SMR" id="A0A832SUG4"/>
<dbReference type="GO" id="GO:0008761">
    <property type="term" value="F:UDP-N-acetylglucosamine 2-epimerase activity"/>
    <property type="evidence" value="ECO:0007669"/>
    <property type="project" value="UniProtKB-EC"/>
</dbReference>
<dbReference type="SUPFAM" id="SSF53756">
    <property type="entry name" value="UDP-Glycosyltransferase/glycogen phosphorylase"/>
    <property type="match status" value="1"/>
</dbReference>